<feature type="chain" id="PRO_5039159507" description="Secreted protein" evidence="1">
    <location>
        <begin position="32"/>
        <end position="99"/>
    </location>
</feature>
<dbReference type="EMBL" id="BMVC01000038">
    <property type="protein sequence ID" value="GHD20046.1"/>
    <property type="molecule type" value="Genomic_DNA"/>
</dbReference>
<feature type="signal peptide" evidence="1">
    <location>
        <begin position="1"/>
        <end position="31"/>
    </location>
</feature>
<sequence length="99" mass="10561">MKSMGRTAAAALLTGAAAAGMLATGAGAASASGYANSLWHSFTTSDSGSNWNECNSMKRQQNDILQRSGNRDPQVYYYCAPGEFGNGAQHVNLWFRHRA</sequence>
<dbReference type="RefSeq" id="WP_229898630.1">
    <property type="nucleotide sequence ID" value="NZ_BMVC01000038.1"/>
</dbReference>
<protein>
    <recommendedName>
        <fullName evidence="4">Secreted protein</fullName>
    </recommendedName>
</protein>
<evidence type="ECO:0000313" key="2">
    <source>
        <dbReference type="EMBL" id="GHD20046.1"/>
    </source>
</evidence>
<comment type="caution">
    <text evidence="2">The sequence shown here is derived from an EMBL/GenBank/DDBJ whole genome shotgun (WGS) entry which is preliminary data.</text>
</comment>
<evidence type="ECO:0000256" key="1">
    <source>
        <dbReference type="SAM" id="SignalP"/>
    </source>
</evidence>
<name>A0A918XAK3_9ACTN</name>
<keyword evidence="1" id="KW-0732">Signal</keyword>
<reference evidence="2" key="1">
    <citation type="journal article" date="2014" name="Int. J. Syst. Evol. Microbiol.">
        <title>Complete genome sequence of Corynebacterium casei LMG S-19264T (=DSM 44701T), isolated from a smear-ripened cheese.</title>
        <authorList>
            <consortium name="US DOE Joint Genome Institute (JGI-PGF)"/>
            <person name="Walter F."/>
            <person name="Albersmeier A."/>
            <person name="Kalinowski J."/>
            <person name="Ruckert C."/>
        </authorList>
    </citation>
    <scope>NUCLEOTIDE SEQUENCE</scope>
    <source>
        <strain evidence="2">JCM 4637</strain>
    </source>
</reference>
<reference evidence="2" key="2">
    <citation type="submission" date="2020-09" db="EMBL/GenBank/DDBJ databases">
        <authorList>
            <person name="Sun Q."/>
            <person name="Ohkuma M."/>
        </authorList>
    </citation>
    <scope>NUCLEOTIDE SEQUENCE</scope>
    <source>
        <strain evidence="2">JCM 4637</strain>
    </source>
</reference>
<organism evidence="2 3">
    <name type="scientific">Streptomyces finlayi</name>
    <dbReference type="NCBI Taxonomy" id="67296"/>
    <lineage>
        <taxon>Bacteria</taxon>
        <taxon>Bacillati</taxon>
        <taxon>Actinomycetota</taxon>
        <taxon>Actinomycetes</taxon>
        <taxon>Kitasatosporales</taxon>
        <taxon>Streptomycetaceae</taxon>
        <taxon>Streptomyces</taxon>
    </lineage>
</organism>
<dbReference type="Proteomes" id="UP000638353">
    <property type="component" value="Unassembled WGS sequence"/>
</dbReference>
<proteinExistence type="predicted"/>
<gene>
    <name evidence="2" type="ORF">GCM10010334_84220</name>
</gene>
<accession>A0A918XAK3</accession>
<evidence type="ECO:0000313" key="3">
    <source>
        <dbReference type="Proteomes" id="UP000638353"/>
    </source>
</evidence>
<evidence type="ECO:0008006" key="4">
    <source>
        <dbReference type="Google" id="ProtNLM"/>
    </source>
</evidence>
<dbReference type="AlphaFoldDB" id="A0A918XAK3"/>